<dbReference type="CDD" id="cd01347">
    <property type="entry name" value="ligand_gated_channel"/>
    <property type="match status" value="1"/>
</dbReference>
<reference evidence="16" key="1">
    <citation type="submission" date="2021-11" db="EMBL/GenBank/DDBJ databases">
        <authorList>
            <person name="Rodrigo-Torres L."/>
            <person name="Arahal R. D."/>
            <person name="Lucena T."/>
        </authorList>
    </citation>
    <scope>NUCLEOTIDE SEQUENCE</scope>
    <source>
        <strain evidence="16">CECT 7928</strain>
    </source>
</reference>
<evidence type="ECO:0000313" key="17">
    <source>
        <dbReference type="Proteomes" id="UP000838748"/>
    </source>
</evidence>
<evidence type="ECO:0000256" key="3">
    <source>
        <dbReference type="ARBA" id="ARBA00022452"/>
    </source>
</evidence>
<dbReference type="InterPro" id="IPR036942">
    <property type="entry name" value="Beta-barrel_TonB_sf"/>
</dbReference>
<dbReference type="EMBL" id="CAKLDM010000003">
    <property type="protein sequence ID" value="CAH0542705.1"/>
    <property type="molecule type" value="Genomic_DNA"/>
</dbReference>
<dbReference type="Pfam" id="PF07715">
    <property type="entry name" value="Plug"/>
    <property type="match status" value="1"/>
</dbReference>
<evidence type="ECO:0000256" key="5">
    <source>
        <dbReference type="ARBA" id="ARBA00022729"/>
    </source>
</evidence>
<dbReference type="Gene3D" id="2.40.170.20">
    <property type="entry name" value="TonB-dependent receptor, beta-barrel domain"/>
    <property type="match status" value="1"/>
</dbReference>
<organism evidence="16 17">
    <name type="scientific">Vibrio marisflavi CECT 7928</name>
    <dbReference type="NCBI Taxonomy" id="634439"/>
    <lineage>
        <taxon>Bacteria</taxon>
        <taxon>Pseudomonadati</taxon>
        <taxon>Pseudomonadota</taxon>
        <taxon>Gammaproteobacteria</taxon>
        <taxon>Vibrionales</taxon>
        <taxon>Vibrionaceae</taxon>
        <taxon>Vibrio</taxon>
    </lineage>
</organism>
<evidence type="ECO:0000256" key="13">
    <source>
        <dbReference type="SAM" id="SignalP"/>
    </source>
</evidence>
<feature type="signal peptide" evidence="13">
    <location>
        <begin position="1"/>
        <end position="22"/>
    </location>
</feature>
<keyword evidence="8 10" id="KW-0472">Membrane</keyword>
<feature type="domain" description="TonB-dependent receptor-like beta-barrel" evidence="14">
    <location>
        <begin position="183"/>
        <end position="586"/>
    </location>
</feature>
<evidence type="ECO:0000313" key="16">
    <source>
        <dbReference type="EMBL" id="CAH0542705.1"/>
    </source>
</evidence>
<evidence type="ECO:0000256" key="2">
    <source>
        <dbReference type="ARBA" id="ARBA00022448"/>
    </source>
</evidence>
<dbReference type="InterPro" id="IPR039426">
    <property type="entry name" value="TonB-dep_rcpt-like"/>
</dbReference>
<dbReference type="PROSITE" id="PS52016">
    <property type="entry name" value="TONB_DEPENDENT_REC_3"/>
    <property type="match status" value="1"/>
</dbReference>
<evidence type="ECO:0000256" key="6">
    <source>
        <dbReference type="ARBA" id="ARBA00023065"/>
    </source>
</evidence>
<dbReference type="RefSeq" id="WP_237363653.1">
    <property type="nucleotide sequence ID" value="NZ_CAKLDM010000003.1"/>
</dbReference>
<dbReference type="Gene3D" id="2.170.130.10">
    <property type="entry name" value="TonB-dependent receptor, plug domain"/>
    <property type="match status" value="1"/>
</dbReference>
<keyword evidence="2 10" id="KW-0813">Transport</keyword>
<accession>A0ABM9AAL6</accession>
<evidence type="ECO:0000259" key="15">
    <source>
        <dbReference type="Pfam" id="PF07715"/>
    </source>
</evidence>
<dbReference type="Proteomes" id="UP000838748">
    <property type="component" value="Unassembled WGS sequence"/>
</dbReference>
<keyword evidence="7 11" id="KW-0798">TonB box</keyword>
<comment type="similarity">
    <text evidence="10 11">Belongs to the TonB-dependent receptor family.</text>
</comment>
<protein>
    <submittedName>
        <fullName evidence="16">Vitamin B12 transporter BtuB</fullName>
    </submittedName>
</protein>
<dbReference type="PANTHER" id="PTHR30069:SF53">
    <property type="entry name" value="COLICIN I RECEPTOR-RELATED"/>
    <property type="match status" value="1"/>
</dbReference>
<keyword evidence="5 13" id="KW-0732">Signal</keyword>
<evidence type="ECO:0000256" key="9">
    <source>
        <dbReference type="ARBA" id="ARBA00023237"/>
    </source>
</evidence>
<feature type="chain" id="PRO_5045473293" evidence="13">
    <location>
        <begin position="23"/>
        <end position="612"/>
    </location>
</feature>
<comment type="subcellular location">
    <subcellularLocation>
        <location evidence="1 10">Cell outer membrane</location>
        <topology evidence="1 10">Multi-pass membrane protein</topology>
    </subcellularLocation>
</comment>
<dbReference type="SUPFAM" id="SSF56935">
    <property type="entry name" value="Porins"/>
    <property type="match status" value="1"/>
</dbReference>
<keyword evidence="6" id="KW-0406">Ion transport</keyword>
<evidence type="ECO:0000259" key="14">
    <source>
        <dbReference type="Pfam" id="PF00593"/>
    </source>
</evidence>
<evidence type="ECO:0000256" key="4">
    <source>
        <dbReference type="ARBA" id="ARBA00022692"/>
    </source>
</evidence>
<proteinExistence type="inferred from homology"/>
<feature type="region of interest" description="Disordered" evidence="12">
    <location>
        <begin position="206"/>
        <end position="225"/>
    </location>
</feature>
<keyword evidence="9 10" id="KW-0998">Cell outer membrane</keyword>
<comment type="caution">
    <text evidence="16">The sequence shown here is derived from an EMBL/GenBank/DDBJ whole genome shotgun (WGS) entry which is preliminary data.</text>
</comment>
<evidence type="ECO:0000256" key="12">
    <source>
        <dbReference type="SAM" id="MobiDB-lite"/>
    </source>
</evidence>
<evidence type="ECO:0000256" key="1">
    <source>
        <dbReference type="ARBA" id="ARBA00004571"/>
    </source>
</evidence>
<dbReference type="PANTHER" id="PTHR30069">
    <property type="entry name" value="TONB-DEPENDENT OUTER MEMBRANE RECEPTOR"/>
    <property type="match status" value="1"/>
</dbReference>
<feature type="domain" description="TonB-dependent receptor plug" evidence="15">
    <location>
        <begin position="49"/>
        <end position="154"/>
    </location>
</feature>
<dbReference type="InterPro" id="IPR000531">
    <property type="entry name" value="Beta-barrel_TonB"/>
</dbReference>
<dbReference type="InterPro" id="IPR012910">
    <property type="entry name" value="Plug_dom"/>
</dbReference>
<evidence type="ECO:0000256" key="7">
    <source>
        <dbReference type="ARBA" id="ARBA00023077"/>
    </source>
</evidence>
<dbReference type="InterPro" id="IPR037066">
    <property type="entry name" value="Plug_dom_sf"/>
</dbReference>
<name>A0ABM9AAL6_9VIBR</name>
<keyword evidence="17" id="KW-1185">Reference proteome</keyword>
<gene>
    <name evidence="16" type="primary">btuB</name>
    <name evidence="16" type="ORF">VMF7928_04165</name>
</gene>
<sequence>MNKSKLTVAVGSLLCVAPFTYANTDSVNQSISANQTMVVTANPFEDQVSDLIAPVEIITKQDINAIQAKSLTQVLQRLPGIQVSNSGGIGQNQSVFIRGRATKNILVLMNGVRIGSATSGAANLAAIPLSGVQRIEVLQGPEAAVYGSDAVAGVINIITTSGVDGSSSVSAGLGSYGLYNLSANTAATSDDNRAWLNISATHQAERGYNIQPNSTNPQDADDDGFNTQYLTVDTGIKKTDYLTLKANGYYQRQHTYYDTDGWVGSSDNSKADQYALGLVGQYKKELLSSTLTVATNQDSTEFLGGTSSSTISTNRYSTDWKNVYTLSKALALLGGAEWYQDKVENTSTQYTQNSRNNSAAYTGARIKKGKASSEVNVRFDDNSAYGNFTTYQLASGYRLTDATRLTGSYGTSFKAPTFNDLYWPDQYGYKGNPDLKPEKTTGGELAVESNLSLINVRLSAYHSLVKDMITSNGSTMVNVGEAAITGYEIVGKFQTGPIYNEVSYDYLDTEDKSSGNELAQRAKNSAKWNASYMLANWQLELSYLYQGKRYSDSANTELLDPYSLVDFATTYYVNDNLSVAGKIGNVFNTNYETVDGYATPGRNYYVSATYDF</sequence>
<dbReference type="Pfam" id="PF00593">
    <property type="entry name" value="TonB_dep_Rec_b-barrel"/>
    <property type="match status" value="1"/>
</dbReference>
<keyword evidence="4 10" id="KW-0812">Transmembrane</keyword>
<evidence type="ECO:0000256" key="10">
    <source>
        <dbReference type="PROSITE-ProRule" id="PRU01360"/>
    </source>
</evidence>
<evidence type="ECO:0000256" key="8">
    <source>
        <dbReference type="ARBA" id="ARBA00023136"/>
    </source>
</evidence>
<keyword evidence="3 10" id="KW-1134">Transmembrane beta strand</keyword>
<evidence type="ECO:0000256" key="11">
    <source>
        <dbReference type="RuleBase" id="RU003357"/>
    </source>
</evidence>